<dbReference type="PANTHER" id="PTHR31267">
    <property type="entry name" value="DENTIN SIALOPHOSPHOPROTEIN-LIKE PROTEIN"/>
    <property type="match status" value="1"/>
</dbReference>
<feature type="region of interest" description="Disordered" evidence="1">
    <location>
        <begin position="77"/>
        <end position="167"/>
    </location>
</feature>
<accession>S8DSH3</accession>
<dbReference type="EMBL" id="AUSU01003871">
    <property type="protein sequence ID" value="EPS66098.1"/>
    <property type="molecule type" value="Genomic_DNA"/>
</dbReference>
<name>S8DSH3_9LAMI</name>
<comment type="caution">
    <text evidence="2">The sequence shown here is derived from an EMBL/GenBank/DDBJ whole genome shotgun (WGS) entry which is preliminary data.</text>
</comment>
<reference evidence="2 3" key="1">
    <citation type="journal article" date="2013" name="BMC Genomics">
        <title>The miniature genome of a carnivorous plant Genlisea aurea contains a low number of genes and short non-coding sequences.</title>
        <authorList>
            <person name="Leushkin E.V."/>
            <person name="Sutormin R.A."/>
            <person name="Nabieva E.R."/>
            <person name="Penin A.A."/>
            <person name="Kondrashov A.S."/>
            <person name="Logacheva M.D."/>
        </authorList>
    </citation>
    <scope>NUCLEOTIDE SEQUENCE [LARGE SCALE GENOMIC DNA]</scope>
</reference>
<sequence length="167" mass="18743">KSPSMRIGSWSALMQSAVAEEWSGLGFHNQEQSPENVPASIMSNEKLQNNWVDRSMQNVSSPSPELQKADMNYGFPDFQLSSHSYPKHEGEFQPNNNAQFLSKQSQHKIAPSGSQLFQSIPPSNALSSQRDEKRDTLWLSRSPSSTSGVMQNAFDQVERQKREPAKC</sequence>
<protein>
    <submittedName>
        <fullName evidence="2">Uncharacterized protein</fullName>
    </submittedName>
</protein>
<feature type="compositionally biased region" description="Basic and acidic residues" evidence="1">
    <location>
        <begin position="156"/>
        <end position="167"/>
    </location>
</feature>
<feature type="compositionally biased region" description="Polar residues" evidence="1">
    <location>
        <begin position="93"/>
        <end position="104"/>
    </location>
</feature>
<dbReference type="OrthoDB" id="1926238at2759"/>
<feature type="compositionally biased region" description="Polar residues" evidence="1">
    <location>
        <begin position="139"/>
        <end position="154"/>
    </location>
</feature>
<dbReference type="AlphaFoldDB" id="S8DSH3"/>
<dbReference type="Proteomes" id="UP000015453">
    <property type="component" value="Unassembled WGS sequence"/>
</dbReference>
<proteinExistence type="predicted"/>
<feature type="non-terminal residue" evidence="2">
    <location>
        <position position="1"/>
    </location>
</feature>
<evidence type="ECO:0000256" key="1">
    <source>
        <dbReference type="SAM" id="MobiDB-lite"/>
    </source>
</evidence>
<keyword evidence="3" id="KW-1185">Reference proteome</keyword>
<feature type="compositionally biased region" description="Polar residues" evidence="1">
    <location>
        <begin position="112"/>
        <end position="128"/>
    </location>
</feature>
<evidence type="ECO:0000313" key="2">
    <source>
        <dbReference type="EMBL" id="EPS66098.1"/>
    </source>
</evidence>
<gene>
    <name evidence="2" type="ORF">M569_08676</name>
</gene>
<dbReference type="PANTHER" id="PTHR31267:SF2">
    <property type="entry name" value="EXPRESSED PROTEIN"/>
    <property type="match status" value="1"/>
</dbReference>
<organism evidence="2 3">
    <name type="scientific">Genlisea aurea</name>
    <dbReference type="NCBI Taxonomy" id="192259"/>
    <lineage>
        <taxon>Eukaryota</taxon>
        <taxon>Viridiplantae</taxon>
        <taxon>Streptophyta</taxon>
        <taxon>Embryophyta</taxon>
        <taxon>Tracheophyta</taxon>
        <taxon>Spermatophyta</taxon>
        <taxon>Magnoliopsida</taxon>
        <taxon>eudicotyledons</taxon>
        <taxon>Gunneridae</taxon>
        <taxon>Pentapetalae</taxon>
        <taxon>asterids</taxon>
        <taxon>lamiids</taxon>
        <taxon>Lamiales</taxon>
        <taxon>Lentibulariaceae</taxon>
        <taxon>Genlisea</taxon>
    </lineage>
</organism>
<evidence type="ECO:0000313" key="3">
    <source>
        <dbReference type="Proteomes" id="UP000015453"/>
    </source>
</evidence>